<proteinExistence type="predicted"/>
<protein>
    <recommendedName>
        <fullName evidence="1">DUF6916 domain-containing protein</fullName>
    </recommendedName>
</protein>
<evidence type="ECO:0000313" key="2">
    <source>
        <dbReference type="EMBL" id="MBB6576082.1"/>
    </source>
</evidence>
<dbReference type="Pfam" id="PF21880">
    <property type="entry name" value="DUF6916"/>
    <property type="match status" value="1"/>
</dbReference>
<dbReference type="EMBL" id="JACHKZ010000001">
    <property type="protein sequence ID" value="MBB6576082.1"/>
    <property type="molecule type" value="Genomic_DNA"/>
</dbReference>
<keyword evidence="3" id="KW-1185">Reference proteome</keyword>
<evidence type="ECO:0000259" key="1">
    <source>
        <dbReference type="Pfam" id="PF21880"/>
    </source>
</evidence>
<name>A0ABR6RA98_9BURK</name>
<comment type="caution">
    <text evidence="2">The sequence shown here is derived from an EMBL/GenBank/DDBJ whole genome shotgun (WGS) entry which is preliminary data.</text>
</comment>
<dbReference type="RefSeq" id="WP_184704213.1">
    <property type="nucleotide sequence ID" value="NZ_JACHKZ010000001.1"/>
</dbReference>
<sequence>MRFLTLEDFQPHVGTVFVGQLADSEVPFQLVEVQPLQSSAGAQQYRQPFSLVFRNESAVLFPQQIYSMRHPGMGEQAIFVVPVARDASGFLYQAVFN</sequence>
<dbReference type="InterPro" id="IPR054209">
    <property type="entry name" value="DUF6916"/>
</dbReference>
<evidence type="ECO:0000313" key="3">
    <source>
        <dbReference type="Proteomes" id="UP000562492"/>
    </source>
</evidence>
<feature type="domain" description="DUF6916" evidence="1">
    <location>
        <begin position="4"/>
        <end position="96"/>
    </location>
</feature>
<reference evidence="2 3" key="1">
    <citation type="submission" date="2020-08" db="EMBL/GenBank/DDBJ databases">
        <title>Functional genomics of gut bacteria from endangered species of beetles.</title>
        <authorList>
            <person name="Carlos-Shanley C."/>
        </authorList>
    </citation>
    <scope>NUCLEOTIDE SEQUENCE [LARGE SCALE GENOMIC DNA]</scope>
    <source>
        <strain evidence="2 3">S00124</strain>
    </source>
</reference>
<accession>A0ABR6RA98</accession>
<dbReference type="Proteomes" id="UP000562492">
    <property type="component" value="Unassembled WGS sequence"/>
</dbReference>
<gene>
    <name evidence="2" type="ORF">HNP33_000130</name>
</gene>
<organism evidence="2 3">
    <name type="scientific">Comamonas odontotermitis</name>
    <dbReference type="NCBI Taxonomy" id="379895"/>
    <lineage>
        <taxon>Bacteria</taxon>
        <taxon>Pseudomonadati</taxon>
        <taxon>Pseudomonadota</taxon>
        <taxon>Betaproteobacteria</taxon>
        <taxon>Burkholderiales</taxon>
        <taxon>Comamonadaceae</taxon>
        <taxon>Comamonas</taxon>
    </lineage>
</organism>